<dbReference type="SMART" id="SM00448">
    <property type="entry name" value="REC"/>
    <property type="match status" value="1"/>
</dbReference>
<keyword evidence="6" id="KW-0597">Phosphoprotein</keyword>
<evidence type="ECO:0000259" key="7">
    <source>
        <dbReference type="PROSITE" id="PS50045"/>
    </source>
</evidence>
<sequence>MNASILMIEDDTTIRVTVGSFLARRGYHVYEAENGAAGVDIARHRRVDLVLLDLRLPDMGGLDVLAALNEMGCDAPVIIITAFPELQTAIGALRAGAYDYIHKPFDLEDLRQSLGRALETRRLRHEVEWRRVRSNTCRPDGLIGQSAAFRECLSVTERIASAGRVPVLIRGESGTGKERVAQTIHCRSDRANGAWIDLNCSALPEGLLEAELFGYEKGAFTDAKQMKRGLLELADGGTLFLDEIGDLSAALQPKLLRVLETQAFRRLGGHREIQVDVRFVSATNRDLAAMVAAGSFREDLYYRLNVGTIDVPPLRHRPDDILPLVEHFLTEIAPVVQRRIARIDPQAAHCLTAYAWPGNVRELRNVVERAAILCASDTLTLDALPAELRHGAASDEPAAKGSPMRALSEVERDHILFVMAEVEGNKTHAAEVLGITRLTLRTKLRAYGLESADG</sequence>
<feature type="modified residue" description="4-aspartylphosphate" evidence="6">
    <location>
        <position position="53"/>
    </location>
</feature>
<evidence type="ECO:0000256" key="5">
    <source>
        <dbReference type="ARBA" id="ARBA00023163"/>
    </source>
</evidence>
<dbReference type="AlphaFoldDB" id="A0A944DCM5"/>
<feature type="domain" description="Response regulatory" evidence="8">
    <location>
        <begin position="4"/>
        <end position="118"/>
    </location>
</feature>
<dbReference type="RefSeq" id="WP_214360040.1">
    <property type="nucleotide sequence ID" value="NZ_JAEKFT010000003.1"/>
</dbReference>
<dbReference type="InterPro" id="IPR009057">
    <property type="entry name" value="Homeodomain-like_sf"/>
</dbReference>
<dbReference type="GO" id="GO:0005524">
    <property type="term" value="F:ATP binding"/>
    <property type="evidence" value="ECO:0007669"/>
    <property type="project" value="UniProtKB-KW"/>
</dbReference>
<dbReference type="Gene3D" id="1.10.10.60">
    <property type="entry name" value="Homeodomain-like"/>
    <property type="match status" value="1"/>
</dbReference>
<dbReference type="InterPro" id="IPR027417">
    <property type="entry name" value="P-loop_NTPase"/>
</dbReference>
<keyword evidence="2" id="KW-0067">ATP-binding</keyword>
<keyword evidence="4" id="KW-0238">DNA-binding</keyword>
<dbReference type="PRINTS" id="PR01590">
    <property type="entry name" value="HTHFIS"/>
</dbReference>
<protein>
    <submittedName>
        <fullName evidence="9">Sigma-54-dependent Fis family transcriptional regulator</fullName>
    </submittedName>
</protein>
<dbReference type="Proteomes" id="UP000694660">
    <property type="component" value="Unassembled WGS sequence"/>
</dbReference>
<reference evidence="10" key="1">
    <citation type="journal article" date="2022" name="ISME J.">
        <title>Genetic and phylogenetic analysis of dissimilatory iodate-reducing bacteria identifies potential niches across the world's oceans.</title>
        <authorList>
            <person name="Reyes-Umana V."/>
            <person name="Henning Z."/>
            <person name="Lee K."/>
            <person name="Barnum T.P."/>
            <person name="Coates J.D."/>
        </authorList>
    </citation>
    <scope>NUCLEOTIDE SEQUENCE [LARGE SCALE GENOMIC DNA]</scope>
    <source>
        <strain evidence="10">IR12</strain>
    </source>
</reference>
<dbReference type="PROSITE" id="PS00688">
    <property type="entry name" value="SIGMA54_INTERACT_3"/>
    <property type="match status" value="1"/>
</dbReference>
<dbReference type="GO" id="GO:0043565">
    <property type="term" value="F:sequence-specific DNA binding"/>
    <property type="evidence" value="ECO:0007669"/>
    <property type="project" value="InterPro"/>
</dbReference>
<dbReference type="InterPro" id="IPR002197">
    <property type="entry name" value="HTH_Fis"/>
</dbReference>
<evidence type="ECO:0000256" key="1">
    <source>
        <dbReference type="ARBA" id="ARBA00022741"/>
    </source>
</evidence>
<dbReference type="CDD" id="cd00009">
    <property type="entry name" value="AAA"/>
    <property type="match status" value="1"/>
</dbReference>
<dbReference type="Pfam" id="PF00158">
    <property type="entry name" value="Sigma54_activat"/>
    <property type="match status" value="1"/>
</dbReference>
<keyword evidence="3" id="KW-0805">Transcription regulation</keyword>
<keyword evidence="5" id="KW-0804">Transcription</keyword>
<dbReference type="Gene3D" id="3.40.50.300">
    <property type="entry name" value="P-loop containing nucleotide triphosphate hydrolases"/>
    <property type="match status" value="1"/>
</dbReference>
<dbReference type="Pfam" id="PF02954">
    <property type="entry name" value="HTH_8"/>
    <property type="match status" value="1"/>
</dbReference>
<dbReference type="SUPFAM" id="SSF52540">
    <property type="entry name" value="P-loop containing nucleoside triphosphate hydrolases"/>
    <property type="match status" value="1"/>
</dbReference>
<name>A0A944DCM5_DENI1</name>
<dbReference type="PROSITE" id="PS00675">
    <property type="entry name" value="SIGMA54_INTERACT_1"/>
    <property type="match status" value="1"/>
</dbReference>
<dbReference type="InterPro" id="IPR011006">
    <property type="entry name" value="CheY-like_superfamily"/>
</dbReference>
<gene>
    <name evidence="9" type="ORF">I8J34_03795</name>
</gene>
<dbReference type="SUPFAM" id="SSF52172">
    <property type="entry name" value="CheY-like"/>
    <property type="match status" value="1"/>
</dbReference>
<evidence type="ECO:0000256" key="4">
    <source>
        <dbReference type="ARBA" id="ARBA00023125"/>
    </source>
</evidence>
<organism evidence="9 10">
    <name type="scientific">Denitromonas iodatirespirans</name>
    <dbReference type="NCBI Taxonomy" id="2795389"/>
    <lineage>
        <taxon>Bacteria</taxon>
        <taxon>Pseudomonadati</taxon>
        <taxon>Pseudomonadota</taxon>
        <taxon>Betaproteobacteria</taxon>
        <taxon>Rhodocyclales</taxon>
        <taxon>Zoogloeaceae</taxon>
        <taxon>Denitromonas</taxon>
    </lineage>
</organism>
<dbReference type="Pfam" id="PF25601">
    <property type="entry name" value="AAA_lid_14"/>
    <property type="match status" value="1"/>
</dbReference>
<dbReference type="PROSITE" id="PS50045">
    <property type="entry name" value="SIGMA54_INTERACT_4"/>
    <property type="match status" value="1"/>
</dbReference>
<evidence type="ECO:0000256" key="6">
    <source>
        <dbReference type="PROSITE-ProRule" id="PRU00169"/>
    </source>
</evidence>
<dbReference type="PROSITE" id="PS00676">
    <property type="entry name" value="SIGMA54_INTERACT_2"/>
    <property type="match status" value="1"/>
</dbReference>
<proteinExistence type="predicted"/>
<evidence type="ECO:0000256" key="2">
    <source>
        <dbReference type="ARBA" id="ARBA00022840"/>
    </source>
</evidence>
<dbReference type="GO" id="GO:0000160">
    <property type="term" value="P:phosphorelay signal transduction system"/>
    <property type="evidence" value="ECO:0007669"/>
    <property type="project" value="InterPro"/>
</dbReference>
<dbReference type="InterPro" id="IPR002078">
    <property type="entry name" value="Sigma_54_int"/>
</dbReference>
<dbReference type="PANTHER" id="PTHR32071">
    <property type="entry name" value="TRANSCRIPTIONAL REGULATORY PROTEIN"/>
    <property type="match status" value="1"/>
</dbReference>
<dbReference type="InterPro" id="IPR025943">
    <property type="entry name" value="Sigma_54_int_dom_ATP-bd_2"/>
</dbReference>
<dbReference type="PROSITE" id="PS50110">
    <property type="entry name" value="RESPONSE_REGULATORY"/>
    <property type="match status" value="1"/>
</dbReference>
<evidence type="ECO:0000313" key="10">
    <source>
        <dbReference type="Proteomes" id="UP000694660"/>
    </source>
</evidence>
<dbReference type="Gene3D" id="3.40.50.2300">
    <property type="match status" value="1"/>
</dbReference>
<dbReference type="InterPro" id="IPR001789">
    <property type="entry name" value="Sig_transdc_resp-reg_receiver"/>
</dbReference>
<dbReference type="GO" id="GO:0006355">
    <property type="term" value="P:regulation of DNA-templated transcription"/>
    <property type="evidence" value="ECO:0007669"/>
    <property type="project" value="InterPro"/>
</dbReference>
<keyword evidence="10" id="KW-1185">Reference proteome</keyword>
<comment type="caution">
    <text evidence="9">The sequence shown here is derived from an EMBL/GenBank/DDBJ whole genome shotgun (WGS) entry which is preliminary data.</text>
</comment>
<dbReference type="InterPro" id="IPR025662">
    <property type="entry name" value="Sigma_54_int_dom_ATP-bd_1"/>
</dbReference>
<dbReference type="Pfam" id="PF00072">
    <property type="entry name" value="Response_reg"/>
    <property type="match status" value="1"/>
</dbReference>
<evidence type="ECO:0000313" key="9">
    <source>
        <dbReference type="EMBL" id="MBT0960288.1"/>
    </source>
</evidence>
<evidence type="ECO:0000259" key="8">
    <source>
        <dbReference type="PROSITE" id="PS50110"/>
    </source>
</evidence>
<dbReference type="Gene3D" id="1.10.8.60">
    <property type="match status" value="1"/>
</dbReference>
<dbReference type="EMBL" id="JAEKFT010000003">
    <property type="protein sequence ID" value="MBT0960288.1"/>
    <property type="molecule type" value="Genomic_DNA"/>
</dbReference>
<dbReference type="InterPro" id="IPR058031">
    <property type="entry name" value="AAA_lid_NorR"/>
</dbReference>
<dbReference type="SUPFAM" id="SSF46689">
    <property type="entry name" value="Homeodomain-like"/>
    <property type="match status" value="1"/>
</dbReference>
<dbReference type="InterPro" id="IPR025944">
    <property type="entry name" value="Sigma_54_int_dom_CS"/>
</dbReference>
<accession>A0A944DCM5</accession>
<evidence type="ECO:0000256" key="3">
    <source>
        <dbReference type="ARBA" id="ARBA00023015"/>
    </source>
</evidence>
<feature type="domain" description="Sigma-54 factor interaction" evidence="7">
    <location>
        <begin position="142"/>
        <end position="372"/>
    </location>
</feature>
<dbReference type="FunFam" id="3.40.50.300:FF:000006">
    <property type="entry name" value="DNA-binding transcriptional regulator NtrC"/>
    <property type="match status" value="1"/>
</dbReference>
<dbReference type="InterPro" id="IPR003593">
    <property type="entry name" value="AAA+_ATPase"/>
</dbReference>
<dbReference type="SMART" id="SM00382">
    <property type="entry name" value="AAA"/>
    <property type="match status" value="1"/>
</dbReference>
<keyword evidence="1" id="KW-0547">Nucleotide-binding</keyword>